<dbReference type="OrthoDB" id="6133115at2759"/>
<evidence type="ECO:0000259" key="7">
    <source>
        <dbReference type="PROSITE" id="PS51879"/>
    </source>
</evidence>
<evidence type="ECO:0000313" key="9">
    <source>
        <dbReference type="RefSeq" id="XP_021849813.1"/>
    </source>
</evidence>
<dbReference type="PROSITE" id="PS51879">
    <property type="entry name" value="RST"/>
    <property type="match status" value="1"/>
</dbReference>
<sequence>MEVCNDVQHHLEFSKSFFNGGFDNDSAASDCESGVTGGSGGGGDSSSSSGYRRRGVFDEALAVELTEDERSSEVIRRRFLSAMVDNTEVVSLHRRNWALDFSAQARVQSFQFHSKALAAKLRVGCGGGGDVGGGSSVVKFAWFGGSKERIQQVLSRGFSFHDLQHNNNAAIFLSPDHSPAQSVEKSIPDRNGVRHVLLCRVLLGKSELIPANSTQTEPSSDEFDSGVDDFDNPNKYIIWSNNMNSHILPEYVVSFTIPPPSSRITKGFSKMQNAIKMPTSPWISFPALISVLGRFLPADAISLISKYHKEYKERRLSRPELIKIVRQIAGDKLLIAVIKSCKGAKELKIPFGFLRSRNTNKD</sequence>
<dbReference type="GO" id="GO:0005634">
    <property type="term" value="C:nucleus"/>
    <property type="evidence" value="ECO:0007669"/>
    <property type="project" value="UniProtKB-SubCell"/>
</dbReference>
<dbReference type="Gene3D" id="3.90.228.10">
    <property type="match status" value="1"/>
</dbReference>
<protein>
    <submittedName>
        <fullName evidence="9">Probable inactive poly [ADP-ribose] polymerase SRO5</fullName>
    </submittedName>
</protein>
<dbReference type="Pfam" id="PF12174">
    <property type="entry name" value="RST"/>
    <property type="match status" value="1"/>
</dbReference>
<reference evidence="8" key="1">
    <citation type="journal article" date="2021" name="Nat. Commun.">
        <title>Genomic analyses provide insights into spinach domestication and the genetic basis of agronomic traits.</title>
        <authorList>
            <person name="Cai X."/>
            <person name="Sun X."/>
            <person name="Xu C."/>
            <person name="Sun H."/>
            <person name="Wang X."/>
            <person name="Ge C."/>
            <person name="Zhang Z."/>
            <person name="Wang Q."/>
            <person name="Fei Z."/>
            <person name="Jiao C."/>
            <person name="Wang Q."/>
        </authorList>
    </citation>
    <scope>NUCLEOTIDE SEQUENCE [LARGE SCALE GENOMIC DNA]</scope>
    <source>
        <strain evidence="8">cv. Varoflay</strain>
    </source>
</reference>
<keyword evidence="8" id="KW-1185">Reference proteome</keyword>
<feature type="domain" description="PARP catalytic" evidence="6">
    <location>
        <begin position="45"/>
        <end position="280"/>
    </location>
</feature>
<proteinExistence type="predicted"/>
<dbReference type="InterPro" id="IPR044964">
    <property type="entry name" value="RCD1/SRO1-5"/>
</dbReference>
<dbReference type="PANTHER" id="PTHR32263:SF12">
    <property type="entry name" value="INACTIVE POLY [ADP-RIBOSE] POLYMERASE SRO4-RELATED"/>
    <property type="match status" value="1"/>
</dbReference>
<dbReference type="AlphaFoldDB" id="A0A9R0IIW6"/>
<keyword evidence="2" id="KW-0217">Developmental protein</keyword>
<evidence type="ECO:0000256" key="1">
    <source>
        <dbReference type="ARBA" id="ARBA00004123"/>
    </source>
</evidence>
<evidence type="ECO:0000256" key="2">
    <source>
        <dbReference type="ARBA" id="ARBA00022473"/>
    </source>
</evidence>
<feature type="region of interest" description="Disordered" evidence="5">
    <location>
        <begin position="30"/>
        <end position="51"/>
    </location>
</feature>
<evidence type="ECO:0000256" key="3">
    <source>
        <dbReference type="ARBA" id="ARBA00023016"/>
    </source>
</evidence>
<dbReference type="InterPro" id="IPR022003">
    <property type="entry name" value="RST"/>
</dbReference>
<dbReference type="InterPro" id="IPR012317">
    <property type="entry name" value="Poly(ADP-ribose)pol_cat_dom"/>
</dbReference>
<keyword evidence="3" id="KW-0346">Stress response</keyword>
<dbReference type="GO" id="GO:0003950">
    <property type="term" value="F:NAD+ poly-ADP-ribosyltransferase activity"/>
    <property type="evidence" value="ECO:0007669"/>
    <property type="project" value="InterPro"/>
</dbReference>
<organism evidence="8 9">
    <name type="scientific">Spinacia oleracea</name>
    <name type="common">Spinach</name>
    <dbReference type="NCBI Taxonomy" id="3562"/>
    <lineage>
        <taxon>Eukaryota</taxon>
        <taxon>Viridiplantae</taxon>
        <taxon>Streptophyta</taxon>
        <taxon>Embryophyta</taxon>
        <taxon>Tracheophyta</taxon>
        <taxon>Spermatophyta</taxon>
        <taxon>Magnoliopsida</taxon>
        <taxon>eudicotyledons</taxon>
        <taxon>Gunneridae</taxon>
        <taxon>Pentapetalae</taxon>
        <taxon>Caryophyllales</taxon>
        <taxon>Chenopodiaceae</taxon>
        <taxon>Chenopodioideae</taxon>
        <taxon>Anserineae</taxon>
        <taxon>Spinacia</taxon>
    </lineage>
</organism>
<feature type="domain" description="RST" evidence="7">
    <location>
        <begin position="276"/>
        <end position="347"/>
    </location>
</feature>
<dbReference type="PROSITE" id="PS51059">
    <property type="entry name" value="PARP_CATALYTIC"/>
    <property type="match status" value="1"/>
</dbReference>
<evidence type="ECO:0000256" key="5">
    <source>
        <dbReference type="SAM" id="MobiDB-lite"/>
    </source>
</evidence>
<dbReference type="KEGG" id="soe:110789456"/>
<dbReference type="RefSeq" id="XP_021849813.1">
    <property type="nucleotide sequence ID" value="XM_021994121.2"/>
</dbReference>
<evidence type="ECO:0000256" key="4">
    <source>
        <dbReference type="ARBA" id="ARBA00023242"/>
    </source>
</evidence>
<evidence type="ECO:0000313" key="8">
    <source>
        <dbReference type="Proteomes" id="UP000813463"/>
    </source>
</evidence>
<keyword evidence="4" id="KW-0539">Nucleus</keyword>
<reference evidence="9" key="2">
    <citation type="submission" date="2025-08" db="UniProtKB">
        <authorList>
            <consortium name="RefSeq"/>
        </authorList>
    </citation>
    <scope>IDENTIFICATION</scope>
    <source>
        <tissue evidence="9">Leaf</tissue>
    </source>
</reference>
<accession>A0A9R0IIW6</accession>
<name>A0A9R0IIW6_SPIOL</name>
<dbReference type="SUPFAM" id="SSF56399">
    <property type="entry name" value="ADP-ribosylation"/>
    <property type="match status" value="1"/>
</dbReference>
<comment type="subcellular location">
    <subcellularLocation>
        <location evidence="1">Nucleus</location>
    </subcellularLocation>
</comment>
<dbReference type="GeneID" id="110789456"/>
<evidence type="ECO:0000259" key="6">
    <source>
        <dbReference type="PROSITE" id="PS51059"/>
    </source>
</evidence>
<gene>
    <name evidence="9" type="primary">LOC110789456</name>
</gene>
<feature type="compositionally biased region" description="Gly residues" evidence="5">
    <location>
        <begin position="35"/>
        <end position="44"/>
    </location>
</feature>
<dbReference type="PANTHER" id="PTHR32263">
    <property type="entry name" value="INACTIVE POLY [ADP-RIBOSE] POLYMERASE SRO4-RELATED"/>
    <property type="match status" value="1"/>
</dbReference>
<dbReference type="Proteomes" id="UP000813463">
    <property type="component" value="Chromosome 5"/>
</dbReference>